<organism evidence="1 2">
    <name type="scientific">Escherichia coli</name>
    <dbReference type="NCBI Taxonomy" id="562"/>
    <lineage>
        <taxon>Bacteria</taxon>
        <taxon>Pseudomonadati</taxon>
        <taxon>Pseudomonadota</taxon>
        <taxon>Gammaproteobacteria</taxon>
        <taxon>Enterobacterales</taxon>
        <taxon>Enterobacteriaceae</taxon>
        <taxon>Escherichia</taxon>
    </lineage>
</organism>
<dbReference type="EMBL" id="CP057909">
    <property type="protein sequence ID" value="QMO44032.1"/>
    <property type="molecule type" value="Genomic_DNA"/>
</dbReference>
<geneLocation type="plasmid" evidence="2">
    <name>prhb10-c12_4</name>
</geneLocation>
<dbReference type="Proteomes" id="UP000514754">
    <property type="component" value="Plasmid pRHB10-C12_4"/>
</dbReference>
<reference evidence="1 2" key="1">
    <citation type="submission" date="2020-06" db="EMBL/GenBank/DDBJ databases">
        <title>REHAB project genomes.</title>
        <authorList>
            <person name="Shaw L.P."/>
        </authorList>
    </citation>
    <scope>NUCLEOTIDE SEQUENCE [LARGE SCALE GENOMIC DNA]</scope>
    <source>
        <strain evidence="1 2">RHB10-C12</strain>
        <plasmid evidence="2">prhb10-c12_4</plasmid>
    </source>
</reference>
<protein>
    <submittedName>
        <fullName evidence="1">Uncharacterized protein</fullName>
    </submittedName>
</protein>
<evidence type="ECO:0000313" key="1">
    <source>
        <dbReference type="EMBL" id="QMO44032.1"/>
    </source>
</evidence>
<name>A0A7L7EJA0_ECOLX</name>
<dbReference type="AlphaFoldDB" id="A0A7L7EJA0"/>
<dbReference type="RefSeq" id="WP_139536127.1">
    <property type="nucleotide sequence ID" value="NZ_JAAKBI010000077.1"/>
</dbReference>
<gene>
    <name evidence="1" type="ORF">HVW43_27475</name>
</gene>
<sequence length="61" mass="6940">MMIYLLRQENRDKGTETRKCSSAAGESAEAGKVEVLNEFRQKILREKARAKVIAASKKITW</sequence>
<keyword evidence="1" id="KW-0614">Plasmid</keyword>
<evidence type="ECO:0000313" key="2">
    <source>
        <dbReference type="Proteomes" id="UP000514754"/>
    </source>
</evidence>
<accession>A0A7L7EJA0</accession>
<proteinExistence type="predicted"/>